<keyword evidence="1" id="KW-0472">Membrane</keyword>
<sequence length="600" mass="64742">MMAIRNRLHGITIPAAMLALLLLQACGSAPTEKPAPVEPIATEQPEIVESVTNLALPASAYQAELAAAESALADRDWMSALTALSAMAKADLNADDAAMLQYMLARVDYLRGDHDAAHQRLASVGTTGLTPGVIYRMRNFQRHLLEIEGRYLESARLGTQVMAMAMTADKPAIKRSIWRDLERCSPAQLEQALASAEDATWRGWLALAHLDNTSTIALSAKLAGWQAEFPDHPAAQPLPGGLQYLLPPPPTPDTVALVLPLSGRLAPAGKAVREGYLASYFAARSAGEAPSQVIVIDSDRFGSASEAYNQAVAQGARLVIGPLSKSSTTELAILPQRPVPVIALNRIDEATNSAQTALVQLSLAPEDEARQLAETAFGQGARRALVLRPAGAWGDKIESALVSRWQSLGGSIAGNIRYASREEYSASVKAGLGIDASEQRRRDIRDMLASNVEFTPRRRQDIDAIFMLGRTPEEARALKPLLAFHYAGALPVYATSSVYGGRYDKRDRDLDGTRIVELPWLLGSNAELKQALASSNSTQYRRLNALGADAYRLQSRFAQLQAGPDALIRGNTGLLSMNPRLQIERESQAAVFDGDQLKPL</sequence>
<dbReference type="AlphaFoldDB" id="A0A5B0X8L0"/>
<dbReference type="Gene3D" id="1.25.40.650">
    <property type="match status" value="1"/>
</dbReference>
<comment type="caution">
    <text evidence="3">The sequence shown here is derived from an EMBL/GenBank/DDBJ whole genome shotgun (WGS) entry which is preliminary data.</text>
</comment>
<dbReference type="Gene3D" id="3.40.50.2300">
    <property type="match status" value="2"/>
</dbReference>
<dbReference type="InterPro" id="IPR007443">
    <property type="entry name" value="LpoA"/>
</dbReference>
<dbReference type="Pfam" id="PF04348">
    <property type="entry name" value="LppC"/>
    <property type="match status" value="1"/>
</dbReference>
<dbReference type="SUPFAM" id="SSF53822">
    <property type="entry name" value="Periplasmic binding protein-like I"/>
    <property type="match status" value="1"/>
</dbReference>
<dbReference type="PROSITE" id="PS51257">
    <property type="entry name" value="PROKAR_LIPOPROTEIN"/>
    <property type="match status" value="1"/>
</dbReference>
<protein>
    <submittedName>
        <fullName evidence="3">Penicillin-binding protein activator</fullName>
    </submittedName>
</protein>
<feature type="signal peptide" evidence="2">
    <location>
        <begin position="1"/>
        <end position="25"/>
    </location>
</feature>
<accession>A0A5B0X8L0</accession>
<dbReference type="GO" id="GO:0031241">
    <property type="term" value="C:periplasmic side of cell outer membrane"/>
    <property type="evidence" value="ECO:0007669"/>
    <property type="project" value="TreeGrafter"/>
</dbReference>
<evidence type="ECO:0000256" key="1">
    <source>
        <dbReference type="ARBA" id="ARBA00023136"/>
    </source>
</evidence>
<proteinExistence type="predicted"/>
<dbReference type="GO" id="GO:0030234">
    <property type="term" value="F:enzyme regulator activity"/>
    <property type="evidence" value="ECO:0007669"/>
    <property type="project" value="TreeGrafter"/>
</dbReference>
<organism evidence="3 4">
    <name type="scientific">Pseudohalioglobus sediminis</name>
    <dbReference type="NCBI Taxonomy" id="2606449"/>
    <lineage>
        <taxon>Bacteria</taxon>
        <taxon>Pseudomonadati</taxon>
        <taxon>Pseudomonadota</taxon>
        <taxon>Gammaproteobacteria</taxon>
        <taxon>Cellvibrionales</taxon>
        <taxon>Halieaceae</taxon>
        <taxon>Pseudohalioglobus</taxon>
    </lineage>
</organism>
<gene>
    <name evidence="3" type="ORF">F0M18_03475</name>
</gene>
<dbReference type="InterPro" id="IPR028082">
    <property type="entry name" value="Peripla_BP_I"/>
</dbReference>
<dbReference type="GO" id="GO:0009252">
    <property type="term" value="P:peptidoglycan biosynthetic process"/>
    <property type="evidence" value="ECO:0007669"/>
    <property type="project" value="TreeGrafter"/>
</dbReference>
<reference evidence="3 4" key="1">
    <citation type="submission" date="2019-09" db="EMBL/GenBank/DDBJ databases">
        <authorList>
            <person name="Chen X.-Y."/>
        </authorList>
    </citation>
    <scope>NUCLEOTIDE SEQUENCE [LARGE SCALE GENOMIC DNA]</scope>
    <source>
        <strain evidence="3 4">NY5</strain>
    </source>
</reference>
<evidence type="ECO:0000256" key="2">
    <source>
        <dbReference type="SAM" id="SignalP"/>
    </source>
</evidence>
<keyword evidence="4" id="KW-1185">Reference proteome</keyword>
<dbReference type="PANTHER" id="PTHR38038">
    <property type="entry name" value="PENICILLIN-BINDING PROTEIN ACTIVATOR LPOA"/>
    <property type="match status" value="1"/>
</dbReference>
<dbReference type="CDD" id="cd06339">
    <property type="entry name" value="PBP1_YraM_LppC_lipoprotein-like"/>
    <property type="match status" value="1"/>
</dbReference>
<dbReference type="Proteomes" id="UP000323708">
    <property type="component" value="Unassembled WGS sequence"/>
</dbReference>
<dbReference type="EMBL" id="VTUX01000001">
    <property type="protein sequence ID" value="KAA1194499.1"/>
    <property type="molecule type" value="Genomic_DNA"/>
</dbReference>
<keyword evidence="2" id="KW-0732">Signal</keyword>
<evidence type="ECO:0000313" key="4">
    <source>
        <dbReference type="Proteomes" id="UP000323708"/>
    </source>
</evidence>
<dbReference type="RefSeq" id="WP_149609969.1">
    <property type="nucleotide sequence ID" value="NZ_VTUX01000001.1"/>
</dbReference>
<name>A0A5B0X8L0_9GAMM</name>
<feature type="chain" id="PRO_5022803010" evidence="2">
    <location>
        <begin position="26"/>
        <end position="600"/>
    </location>
</feature>
<dbReference type="PANTHER" id="PTHR38038:SF1">
    <property type="entry name" value="PENICILLIN-BINDING PROTEIN ACTIVATOR LPOA"/>
    <property type="match status" value="1"/>
</dbReference>
<evidence type="ECO:0000313" key="3">
    <source>
        <dbReference type="EMBL" id="KAA1194499.1"/>
    </source>
</evidence>